<evidence type="ECO:0000256" key="6">
    <source>
        <dbReference type="SAM" id="MobiDB-lite"/>
    </source>
</evidence>
<evidence type="ECO:0000259" key="7">
    <source>
        <dbReference type="Pfam" id="PF03501"/>
    </source>
</evidence>
<feature type="compositionally biased region" description="Polar residues" evidence="6">
    <location>
        <begin position="356"/>
        <end position="369"/>
    </location>
</feature>
<feature type="compositionally biased region" description="Basic and acidic residues" evidence="6">
    <location>
        <begin position="987"/>
        <end position="997"/>
    </location>
</feature>
<feature type="domain" description="Plectin/eS10 N-terminal" evidence="7">
    <location>
        <begin position="878"/>
        <end position="970"/>
    </location>
</feature>
<evidence type="ECO:0000256" key="4">
    <source>
        <dbReference type="ARBA" id="ARBA00022980"/>
    </source>
</evidence>
<evidence type="ECO:0000313" key="9">
    <source>
        <dbReference type="Proteomes" id="UP000075883"/>
    </source>
</evidence>
<dbReference type="InterPro" id="IPR005326">
    <property type="entry name" value="Plectin_eS10_N"/>
</dbReference>
<comment type="subcellular location">
    <subcellularLocation>
        <location evidence="1">Cytoplasm</location>
    </subcellularLocation>
</comment>
<dbReference type="Gene3D" id="1.10.10.10">
    <property type="entry name" value="Winged helix-like DNA-binding domain superfamily/Winged helix DNA-binding domain"/>
    <property type="match status" value="1"/>
</dbReference>
<feature type="compositionally biased region" description="Polar residues" evidence="6">
    <location>
        <begin position="457"/>
        <end position="475"/>
    </location>
</feature>
<dbReference type="AlphaFoldDB" id="A0A182MJW2"/>
<dbReference type="STRING" id="139723.A0A182MJW2"/>
<dbReference type="EnsemblMetazoa" id="ACUA020062-RA">
    <property type="protein sequence ID" value="ACUA020062-PA"/>
    <property type="gene ID" value="ACUA020062"/>
</dbReference>
<feature type="region of interest" description="Disordered" evidence="6">
    <location>
        <begin position="1094"/>
        <end position="1136"/>
    </location>
</feature>
<accession>A0A182MJW2</accession>
<feature type="region of interest" description="Disordered" evidence="6">
    <location>
        <begin position="140"/>
        <end position="206"/>
    </location>
</feature>
<keyword evidence="4" id="KW-0689">Ribosomal protein</keyword>
<reference evidence="9" key="1">
    <citation type="submission" date="2013-09" db="EMBL/GenBank/DDBJ databases">
        <title>The Genome Sequence of Anopheles culicifacies species A.</title>
        <authorList>
            <consortium name="The Broad Institute Genomics Platform"/>
            <person name="Neafsey D.E."/>
            <person name="Besansky N."/>
            <person name="Howell P."/>
            <person name="Walton C."/>
            <person name="Young S.K."/>
            <person name="Zeng Q."/>
            <person name="Gargeya S."/>
            <person name="Fitzgerald M."/>
            <person name="Haas B."/>
            <person name="Abouelleil A."/>
            <person name="Allen A.W."/>
            <person name="Alvarado L."/>
            <person name="Arachchi H.M."/>
            <person name="Berlin A.M."/>
            <person name="Chapman S.B."/>
            <person name="Gainer-Dewar J."/>
            <person name="Goldberg J."/>
            <person name="Griggs A."/>
            <person name="Gujja S."/>
            <person name="Hansen M."/>
            <person name="Howarth C."/>
            <person name="Imamovic A."/>
            <person name="Ireland A."/>
            <person name="Larimer J."/>
            <person name="McCowan C."/>
            <person name="Murphy C."/>
            <person name="Pearson M."/>
            <person name="Poon T.W."/>
            <person name="Priest M."/>
            <person name="Roberts A."/>
            <person name="Saif S."/>
            <person name="Shea T."/>
            <person name="Sisk P."/>
            <person name="Sykes S."/>
            <person name="Wortman J."/>
            <person name="Nusbaum C."/>
            <person name="Birren B."/>
        </authorList>
    </citation>
    <scope>NUCLEOTIDE SEQUENCE [LARGE SCALE GENOMIC DNA]</scope>
    <source>
        <strain evidence="9">A-37</strain>
    </source>
</reference>
<feature type="compositionally biased region" description="Basic and acidic residues" evidence="6">
    <location>
        <begin position="419"/>
        <end position="429"/>
    </location>
</feature>
<dbReference type="VEuPathDB" id="VectorBase:ACUA020062"/>
<evidence type="ECO:0000256" key="3">
    <source>
        <dbReference type="ARBA" id="ARBA00022490"/>
    </source>
</evidence>
<organism evidence="8 9">
    <name type="scientific">Anopheles culicifacies</name>
    <dbReference type="NCBI Taxonomy" id="139723"/>
    <lineage>
        <taxon>Eukaryota</taxon>
        <taxon>Metazoa</taxon>
        <taxon>Ecdysozoa</taxon>
        <taxon>Arthropoda</taxon>
        <taxon>Hexapoda</taxon>
        <taxon>Insecta</taxon>
        <taxon>Pterygota</taxon>
        <taxon>Neoptera</taxon>
        <taxon>Endopterygota</taxon>
        <taxon>Diptera</taxon>
        <taxon>Nematocera</taxon>
        <taxon>Culicoidea</taxon>
        <taxon>Culicidae</taxon>
        <taxon>Anophelinae</taxon>
        <taxon>Anopheles</taxon>
        <taxon>culicifacies species complex</taxon>
    </lineage>
</organism>
<feature type="region of interest" description="Disordered" evidence="6">
    <location>
        <begin position="631"/>
        <end position="699"/>
    </location>
</feature>
<dbReference type="Pfam" id="PF03501">
    <property type="entry name" value="S10_plectin"/>
    <property type="match status" value="1"/>
</dbReference>
<feature type="compositionally biased region" description="Basic and acidic residues" evidence="6">
    <location>
        <begin position="294"/>
        <end position="308"/>
    </location>
</feature>
<keyword evidence="5" id="KW-0687">Ribonucleoprotein</keyword>
<feature type="compositionally biased region" description="Low complexity" evidence="6">
    <location>
        <begin position="631"/>
        <end position="640"/>
    </location>
</feature>
<evidence type="ECO:0000313" key="8">
    <source>
        <dbReference type="EnsemblMetazoa" id="ACUA020062-PA"/>
    </source>
</evidence>
<proteinExistence type="inferred from homology"/>
<feature type="compositionally biased region" description="Basic residues" evidence="6">
    <location>
        <begin position="73"/>
        <end position="86"/>
    </location>
</feature>
<feature type="region of interest" description="Disordered" evidence="6">
    <location>
        <begin position="714"/>
        <end position="765"/>
    </location>
</feature>
<feature type="compositionally biased region" description="Basic and acidic residues" evidence="6">
    <location>
        <begin position="668"/>
        <end position="677"/>
    </location>
</feature>
<feature type="region of interest" description="Disordered" evidence="6">
    <location>
        <begin position="969"/>
        <end position="1012"/>
    </location>
</feature>
<dbReference type="GO" id="GO:0003735">
    <property type="term" value="F:structural constituent of ribosome"/>
    <property type="evidence" value="ECO:0007669"/>
    <property type="project" value="TreeGrafter"/>
</dbReference>
<name>A0A182MJW2_9DIPT</name>
<feature type="region of interest" description="Disordered" evidence="6">
    <location>
        <begin position="51"/>
        <end position="89"/>
    </location>
</feature>
<dbReference type="InterPro" id="IPR037447">
    <property type="entry name" value="Ribosomal_eS10"/>
</dbReference>
<keyword evidence="3" id="KW-0963">Cytoplasm</keyword>
<feature type="compositionally biased region" description="Low complexity" evidence="6">
    <location>
        <begin position="1122"/>
        <end position="1132"/>
    </location>
</feature>
<dbReference type="Proteomes" id="UP000075883">
    <property type="component" value="Unassembled WGS sequence"/>
</dbReference>
<dbReference type="PANTHER" id="PTHR12146:SF0">
    <property type="entry name" value="RIBOSOMAL PROTEIN S10"/>
    <property type="match status" value="1"/>
</dbReference>
<dbReference type="FunFam" id="1.10.10.10:FF:000025">
    <property type="entry name" value="40S ribosomal protein S10"/>
    <property type="match status" value="1"/>
</dbReference>
<feature type="compositionally biased region" description="Pro residues" evidence="6">
    <location>
        <begin position="641"/>
        <end position="666"/>
    </location>
</feature>
<dbReference type="PANTHER" id="PTHR12146">
    <property type="entry name" value="40S RIBOSOMAL PROTEIN S10"/>
    <property type="match status" value="1"/>
</dbReference>
<feature type="compositionally biased region" description="Low complexity" evidence="6">
    <location>
        <begin position="51"/>
        <end position="65"/>
    </location>
</feature>
<protein>
    <recommendedName>
        <fullName evidence="7">Plectin/eS10 N-terminal domain-containing protein</fullName>
    </recommendedName>
</protein>
<reference evidence="8" key="2">
    <citation type="submission" date="2020-05" db="UniProtKB">
        <authorList>
            <consortium name="EnsemblMetazoa"/>
        </authorList>
    </citation>
    <scope>IDENTIFICATION</scope>
    <source>
        <strain evidence="8">A-37</strain>
    </source>
</reference>
<evidence type="ECO:0000256" key="2">
    <source>
        <dbReference type="ARBA" id="ARBA00007278"/>
    </source>
</evidence>
<dbReference type="GO" id="GO:0003723">
    <property type="term" value="F:RNA binding"/>
    <property type="evidence" value="ECO:0007669"/>
    <property type="project" value="TreeGrafter"/>
</dbReference>
<feature type="region of interest" description="Disordered" evidence="6">
    <location>
        <begin position="403"/>
        <end position="475"/>
    </location>
</feature>
<feature type="region of interest" description="Disordered" evidence="6">
    <location>
        <begin position="838"/>
        <end position="858"/>
    </location>
</feature>
<feature type="region of interest" description="Disordered" evidence="6">
    <location>
        <begin position="290"/>
        <end position="312"/>
    </location>
</feature>
<feature type="compositionally biased region" description="Polar residues" evidence="6">
    <location>
        <begin position="1098"/>
        <end position="1113"/>
    </location>
</feature>
<comment type="similarity">
    <text evidence="2">Belongs to the eukaryotic ribosomal protein eS10 family.</text>
</comment>
<evidence type="ECO:0000256" key="1">
    <source>
        <dbReference type="ARBA" id="ARBA00004496"/>
    </source>
</evidence>
<dbReference type="InterPro" id="IPR036388">
    <property type="entry name" value="WH-like_DNA-bd_sf"/>
</dbReference>
<dbReference type="EMBL" id="AXCM01001185">
    <property type="status" value="NOT_ANNOTATED_CDS"/>
    <property type="molecule type" value="Genomic_DNA"/>
</dbReference>
<feature type="compositionally biased region" description="Polar residues" evidence="6">
    <location>
        <begin position="733"/>
        <end position="743"/>
    </location>
</feature>
<feature type="compositionally biased region" description="Polar residues" evidence="6">
    <location>
        <begin position="190"/>
        <end position="206"/>
    </location>
</feature>
<keyword evidence="9" id="KW-1185">Reference proteome</keyword>
<evidence type="ECO:0000256" key="5">
    <source>
        <dbReference type="ARBA" id="ARBA00023274"/>
    </source>
</evidence>
<dbReference type="GO" id="GO:0022627">
    <property type="term" value="C:cytosolic small ribosomal subunit"/>
    <property type="evidence" value="ECO:0007669"/>
    <property type="project" value="TreeGrafter"/>
</dbReference>
<sequence>MDFFKNVLPPLPKLPKLKKLRQWNGGSLLSLNQFPNLPAAFNLGSGGGVTSAASTSSASTSTGSVPCTDFGRQHHSAPPRKQQHMRHSSDISIISAAVSSRTPADYSHRDNLGLYALKCDRSAAKRGILLNLPRKITQAVGGSESSGVPPATMVHEKYSPCKRRPAISANELPEIKPPPRRRKRPPANDQRVQPVSQQPDTDLSQWQKNNSELFRIVERESASAARARSAGGVGLMLTKKPHRAVPPKRNTLFDAPTSSSDGPVVELVEQVKAQSVDNLLAMRYHRRRRGAFAEPERQREESDSESDRQAQSMHILQHHPPHHHRRTSSAVNGNVTPIITTDQPILTHQPVKAKQRNVQPPSGATSLPTTVAADGTRPFPLDRACDFSIENNSDEIEVRFRKGYSTDESSETTTTVAMKQDDTDRKSGNAEKLPLPPRVVQLRRTDSGPSNRAKLTESPTRTVSKTNPGATVVQTDPSTRQFMPLAEVLRKSIDSAELKRKWINDFLSQGSETNGPVDGSTAKLGDSNAPETFIPQLDIVQRMDRQLEELEGANVPSAISSRQGSNGSVDIFRKTNCDFDEFDELFTSADRSEQSGGRKTVKLSEQITYIERSSTTSNLCFSSSSFSCASMEDGKPSLPSSAPPSLPPPPPPPPPPPLPTALPPPADRGMDSVDSEKHSKRKPGKDEGNPPKSCTTGYRSTVKIQDYSSKHLQRVRYLSSPSPSRSSVVELHTQGNHRLTDSGSETDHNTDNGHHRKANNNTVLPLNERHNANSYVRADQAPSSNNKRQQHSHRQFHFADEQNENITCNRLVEAKANAAPLPYQEAEKLPEIKNSTATQGRRNHNMQPDRHPAPTGTIGIRSVLPDYSEYYNEEGMFMPKAHRVAIYEYLFKEGVLVAQKDFYAPKHPELENIPNLHVIKTMQSLKSKNFVKEQFAWRHYYWYLTNEGIEYLRAYLHLPAEIVPSTLKRAARSEPQRARTQAGPRPEGPKTGEDRQAYRRMQQAAPADKKGDVGVGAGELEYRGGFGRGNRIMATNQEICAQNIDNDGAIVEQQHTHSSVKPQDSTVKSPKKSDVLKFWKVPTLMRTKLQRLFRTKQPRSISTKSNPTATNVHQDVPKELPSKNPKASSSNSTDVATFHSFDGTDSMLNYNQPDSSSYDGSVSASASDCDVCLDAVKMPELKEHLLPANYDAVTLRTCQQVITLHLVQQQPIIQLVLQALHYLPIFRMLALLAQLQLTQQIGELVLVHLFLNFKPFVHAVLISRSGQHFTLACFVRIW</sequence>
<dbReference type="GO" id="GO:0002181">
    <property type="term" value="P:cytoplasmic translation"/>
    <property type="evidence" value="ECO:0007669"/>
    <property type="project" value="UniProtKB-ARBA"/>
</dbReference>
<feature type="region of interest" description="Disordered" evidence="6">
    <location>
        <begin position="347"/>
        <end position="375"/>
    </location>
</feature>
<feature type="region of interest" description="Disordered" evidence="6">
    <location>
        <begin position="508"/>
        <end position="530"/>
    </location>
</feature>